<feature type="compositionally biased region" description="Polar residues" evidence="1">
    <location>
        <begin position="19"/>
        <end position="49"/>
    </location>
</feature>
<proteinExistence type="predicted"/>
<reference evidence="2 3" key="1">
    <citation type="submission" date="2021-06" db="EMBL/GenBank/DDBJ databases">
        <title>Caerostris darwini draft genome.</title>
        <authorList>
            <person name="Kono N."/>
            <person name="Arakawa K."/>
        </authorList>
    </citation>
    <scope>NUCLEOTIDE SEQUENCE [LARGE SCALE GENOMIC DNA]</scope>
</reference>
<dbReference type="AlphaFoldDB" id="A0AAV4TP17"/>
<keyword evidence="3" id="KW-1185">Reference proteome</keyword>
<evidence type="ECO:0000256" key="1">
    <source>
        <dbReference type="SAM" id="MobiDB-lite"/>
    </source>
</evidence>
<feature type="compositionally biased region" description="Low complexity" evidence="1">
    <location>
        <begin position="116"/>
        <end position="126"/>
    </location>
</feature>
<dbReference type="EMBL" id="BPLQ01009812">
    <property type="protein sequence ID" value="GIY46712.1"/>
    <property type="molecule type" value="Genomic_DNA"/>
</dbReference>
<comment type="caution">
    <text evidence="2">The sequence shown here is derived from an EMBL/GenBank/DDBJ whole genome shotgun (WGS) entry which is preliminary data.</text>
</comment>
<protein>
    <submittedName>
        <fullName evidence="2">Uncharacterized protein</fullName>
    </submittedName>
</protein>
<name>A0AAV4TP17_9ARAC</name>
<gene>
    <name evidence="2" type="primary">AVEN_116535_1</name>
    <name evidence="2" type="ORF">CDAR_250771</name>
</gene>
<evidence type="ECO:0000313" key="2">
    <source>
        <dbReference type="EMBL" id="GIY46712.1"/>
    </source>
</evidence>
<sequence length="133" mass="14377">MESDSPDDRPESPKKKIRPSSTTSSETANSDISDTTDSVLPSNHSSEMNGVSPVRRGREAEARRNDISNLVKEQASIQEEVVSSSESTVQGRRQLTYSDGDADSLTNDTEDPNICEAASAVSSQSSEAERKEL</sequence>
<organism evidence="2 3">
    <name type="scientific">Caerostris darwini</name>
    <dbReference type="NCBI Taxonomy" id="1538125"/>
    <lineage>
        <taxon>Eukaryota</taxon>
        <taxon>Metazoa</taxon>
        <taxon>Ecdysozoa</taxon>
        <taxon>Arthropoda</taxon>
        <taxon>Chelicerata</taxon>
        <taxon>Arachnida</taxon>
        <taxon>Araneae</taxon>
        <taxon>Araneomorphae</taxon>
        <taxon>Entelegynae</taxon>
        <taxon>Araneoidea</taxon>
        <taxon>Araneidae</taxon>
        <taxon>Caerostris</taxon>
    </lineage>
</organism>
<evidence type="ECO:0000313" key="3">
    <source>
        <dbReference type="Proteomes" id="UP001054837"/>
    </source>
</evidence>
<feature type="region of interest" description="Disordered" evidence="1">
    <location>
        <begin position="1"/>
        <end position="133"/>
    </location>
</feature>
<accession>A0AAV4TP17</accession>
<dbReference type="Proteomes" id="UP001054837">
    <property type="component" value="Unassembled WGS sequence"/>
</dbReference>
<feature type="compositionally biased region" description="Basic and acidic residues" evidence="1">
    <location>
        <begin position="56"/>
        <end position="66"/>
    </location>
</feature>
<feature type="compositionally biased region" description="Basic and acidic residues" evidence="1">
    <location>
        <begin position="1"/>
        <end position="14"/>
    </location>
</feature>
<feature type="compositionally biased region" description="Low complexity" evidence="1">
    <location>
        <begin position="73"/>
        <end position="90"/>
    </location>
</feature>